<feature type="compositionally biased region" description="Low complexity" evidence="1">
    <location>
        <begin position="84"/>
        <end position="112"/>
    </location>
</feature>
<sequence length="330" mass="37191">MASLLKEIRQGQQATSNVQRQHPPSQIESPKHCGICSCNIHYTDECPQLQEDHTIAATHNFYDRPSLNSNNQGWRDNQPSRWNQQPQRQTYQNQQPSYTYNQPQNFQNKNPPYQQPYQPPNQQQNKELKDFQRLIETQLSTITDLLTRLTTQPTTNNPNTSQPSTSGGIPSQTLPNPKGSLNAISLSFEDIFSISIPIATSSIHDVSLMKFILSLEDDQENEIVEMEVQKESKKDECVMEVEDQVPTPSPKLVYELVDTPHDIAISSLLNLLDLIDNVPKKFGDPGPCLVDCKVGIDLKGCMCDLGACISIMPLEVYRKLNLGPLKESSN</sequence>
<evidence type="ECO:0000256" key="1">
    <source>
        <dbReference type="SAM" id="MobiDB-lite"/>
    </source>
</evidence>
<dbReference type="Proteomes" id="UP001341840">
    <property type="component" value="Unassembled WGS sequence"/>
</dbReference>
<dbReference type="InterPro" id="IPR021109">
    <property type="entry name" value="Peptidase_aspartic_dom_sf"/>
</dbReference>
<feature type="region of interest" description="Disordered" evidence="1">
    <location>
        <begin position="1"/>
        <end position="30"/>
    </location>
</feature>
<evidence type="ECO:0000313" key="2">
    <source>
        <dbReference type="EMBL" id="MED6128560.1"/>
    </source>
</evidence>
<feature type="compositionally biased region" description="Polar residues" evidence="1">
    <location>
        <begin position="66"/>
        <end position="83"/>
    </location>
</feature>
<evidence type="ECO:0000313" key="3">
    <source>
        <dbReference type="Proteomes" id="UP001341840"/>
    </source>
</evidence>
<keyword evidence="3" id="KW-1185">Reference proteome</keyword>
<feature type="compositionally biased region" description="Low complexity" evidence="1">
    <location>
        <begin position="150"/>
        <end position="166"/>
    </location>
</feature>
<organism evidence="2 3">
    <name type="scientific">Stylosanthes scabra</name>
    <dbReference type="NCBI Taxonomy" id="79078"/>
    <lineage>
        <taxon>Eukaryota</taxon>
        <taxon>Viridiplantae</taxon>
        <taxon>Streptophyta</taxon>
        <taxon>Embryophyta</taxon>
        <taxon>Tracheophyta</taxon>
        <taxon>Spermatophyta</taxon>
        <taxon>Magnoliopsida</taxon>
        <taxon>eudicotyledons</taxon>
        <taxon>Gunneridae</taxon>
        <taxon>Pentapetalae</taxon>
        <taxon>rosids</taxon>
        <taxon>fabids</taxon>
        <taxon>Fabales</taxon>
        <taxon>Fabaceae</taxon>
        <taxon>Papilionoideae</taxon>
        <taxon>50 kb inversion clade</taxon>
        <taxon>dalbergioids sensu lato</taxon>
        <taxon>Dalbergieae</taxon>
        <taxon>Pterocarpus clade</taxon>
        <taxon>Stylosanthes</taxon>
    </lineage>
</organism>
<proteinExistence type="predicted"/>
<comment type="caution">
    <text evidence="2">The sequence shown here is derived from an EMBL/GenBank/DDBJ whole genome shotgun (WGS) entry which is preliminary data.</text>
</comment>
<protein>
    <submittedName>
        <fullName evidence="2">Uncharacterized protein</fullName>
    </submittedName>
</protein>
<feature type="region of interest" description="Disordered" evidence="1">
    <location>
        <begin position="148"/>
        <end position="176"/>
    </location>
</feature>
<reference evidence="2 3" key="1">
    <citation type="journal article" date="2023" name="Plants (Basel)">
        <title>Bridging the Gap: Combining Genomics and Transcriptomics Approaches to Understand Stylosanthes scabra, an Orphan Legume from the Brazilian Caatinga.</title>
        <authorList>
            <person name="Ferreira-Neto J.R.C."/>
            <person name="da Silva M.D."/>
            <person name="Binneck E."/>
            <person name="de Melo N.F."/>
            <person name="da Silva R.H."/>
            <person name="de Melo A.L.T.M."/>
            <person name="Pandolfi V."/>
            <person name="Bustamante F.O."/>
            <person name="Brasileiro-Vidal A.C."/>
            <person name="Benko-Iseppon A.M."/>
        </authorList>
    </citation>
    <scope>NUCLEOTIDE SEQUENCE [LARGE SCALE GENOMIC DNA]</scope>
    <source>
        <tissue evidence="2">Leaves</tissue>
    </source>
</reference>
<name>A0ABU6RWZ4_9FABA</name>
<dbReference type="Gene3D" id="2.40.70.10">
    <property type="entry name" value="Acid Proteases"/>
    <property type="match status" value="1"/>
</dbReference>
<dbReference type="EMBL" id="JASCZI010032817">
    <property type="protein sequence ID" value="MED6128560.1"/>
    <property type="molecule type" value="Genomic_DNA"/>
</dbReference>
<feature type="compositionally biased region" description="Polar residues" evidence="1">
    <location>
        <begin position="10"/>
        <end position="28"/>
    </location>
</feature>
<feature type="region of interest" description="Disordered" evidence="1">
    <location>
        <begin position="62"/>
        <end position="124"/>
    </location>
</feature>
<gene>
    <name evidence="2" type="ORF">PIB30_099103</name>
</gene>
<accession>A0ABU6RWZ4</accession>